<comment type="subcellular location">
    <subcellularLocation>
        <location evidence="1">Membrane</location>
        <topology evidence="1">Multi-pass membrane protein</topology>
    </subcellularLocation>
</comment>
<evidence type="ECO:0000256" key="1">
    <source>
        <dbReference type="ARBA" id="ARBA00004141"/>
    </source>
</evidence>
<protein>
    <recommendedName>
        <fullName evidence="7">Phosphatidic acid phosphatase type 2/haloperoxidase domain-containing protein</fullName>
    </recommendedName>
</protein>
<dbReference type="STRING" id="1137138.A0A067NFC6"/>
<feature type="domain" description="Phosphatidic acid phosphatase type 2/haloperoxidase" evidence="7">
    <location>
        <begin position="177"/>
        <end position="316"/>
    </location>
</feature>
<dbReference type="Pfam" id="PF14378">
    <property type="entry name" value="PAP2_3"/>
    <property type="match status" value="1"/>
</dbReference>
<dbReference type="GO" id="GO:0016020">
    <property type="term" value="C:membrane"/>
    <property type="evidence" value="ECO:0007669"/>
    <property type="project" value="UniProtKB-SubCell"/>
</dbReference>
<evidence type="ECO:0000256" key="2">
    <source>
        <dbReference type="ARBA" id="ARBA00022692"/>
    </source>
</evidence>
<dbReference type="GO" id="GO:0030148">
    <property type="term" value="P:sphingolipid biosynthetic process"/>
    <property type="evidence" value="ECO:0007669"/>
    <property type="project" value="TreeGrafter"/>
</dbReference>
<dbReference type="AlphaFoldDB" id="A0A067NFC6"/>
<dbReference type="InterPro" id="IPR036938">
    <property type="entry name" value="PAP2/HPO_sf"/>
</dbReference>
<evidence type="ECO:0000313" key="8">
    <source>
        <dbReference type="EMBL" id="KDQ22792.1"/>
    </source>
</evidence>
<proteinExistence type="predicted"/>
<dbReference type="Gene3D" id="1.20.144.10">
    <property type="entry name" value="Phosphatidic acid phosphatase type 2/haloperoxidase"/>
    <property type="match status" value="1"/>
</dbReference>
<keyword evidence="3 6" id="KW-1133">Transmembrane helix</keyword>
<evidence type="ECO:0000259" key="7">
    <source>
        <dbReference type="SMART" id="SM00014"/>
    </source>
</evidence>
<accession>A0A067NFC6</accession>
<dbReference type="InterPro" id="IPR026841">
    <property type="entry name" value="Aur1/Ipt1"/>
</dbReference>
<keyword evidence="2 6" id="KW-0812">Transmembrane</keyword>
<evidence type="ECO:0000256" key="6">
    <source>
        <dbReference type="SAM" id="Phobius"/>
    </source>
</evidence>
<dbReference type="HOGENOM" id="CLU_030747_1_0_1"/>
<dbReference type="SUPFAM" id="SSF48317">
    <property type="entry name" value="Acid phosphatase/Vanadium-dependent haloperoxidase"/>
    <property type="match status" value="1"/>
</dbReference>
<dbReference type="GO" id="GO:0070916">
    <property type="term" value="C:inositol phosphoceramide synthase complex"/>
    <property type="evidence" value="ECO:0007669"/>
    <property type="project" value="TreeGrafter"/>
</dbReference>
<feature type="transmembrane region" description="Helical" evidence="6">
    <location>
        <begin position="297"/>
        <end position="316"/>
    </location>
</feature>
<keyword evidence="4 6" id="KW-0472">Membrane</keyword>
<feature type="region of interest" description="Disordered" evidence="5">
    <location>
        <begin position="412"/>
        <end position="433"/>
    </location>
</feature>
<feature type="compositionally biased region" description="Acidic residues" evidence="5">
    <location>
        <begin position="365"/>
        <end position="378"/>
    </location>
</feature>
<feature type="region of interest" description="Disordered" evidence="5">
    <location>
        <begin position="365"/>
        <end position="397"/>
    </location>
</feature>
<evidence type="ECO:0000256" key="5">
    <source>
        <dbReference type="SAM" id="MobiDB-lite"/>
    </source>
</evidence>
<evidence type="ECO:0000256" key="3">
    <source>
        <dbReference type="ARBA" id="ARBA00022989"/>
    </source>
</evidence>
<sequence length="485" mass="54425">MAGCSPRQAGRTLLQAFLAAVGRLDKSLNPKDTILKLRQHVFTWTDLIHVFHLVVAGFWLTIMQSPGFPLKLLIPVLYFIAILIPLTSQFFIPATPIFAYLLSFYTSRFIPTDWRPSISVSLLPTLESVLYGANISDILTRFTHPVLDVIAWFPYGVGHFVFPFFVAAFLWLFRSKEALHFFGKSFGYLNFLGVWIQIILPCAAPWYELIHGLTPADYSMKGSPGGLARIDALFHGNGYTVAFSNSPVVFGAFPSLHSACATMEAFYISHFFPQYTRYAWTYAGVLYWATMYLTHHYLIDVVGGACLATAFFYLFLPDTLKGPGATAPPGGLPARSQRNKYEIYDLEIPRRNANGIVDAADFDLDEESDHESDDEEVDITYRSPNATGGKFKPGNVRGHRHTASIASLIRGDERTEEGWSPRPGQSTEMSTSTFELFPDPAPAPSPISPFRWAGISPQTTAALRETLQANHEKWHLFFNDRRFHK</sequence>
<dbReference type="EMBL" id="KL198014">
    <property type="protein sequence ID" value="KDQ22792.1"/>
    <property type="molecule type" value="Genomic_DNA"/>
</dbReference>
<dbReference type="VEuPathDB" id="FungiDB:PLEOSDRAFT_1095079"/>
<feature type="compositionally biased region" description="Polar residues" evidence="5">
    <location>
        <begin position="423"/>
        <end position="433"/>
    </location>
</feature>
<dbReference type="PANTHER" id="PTHR31310:SF11">
    <property type="entry name" value="INOSITOL PHOSPHORYLCERAMIDE SYNTHASE CATALYTIC SUBUNIT AUR1"/>
    <property type="match status" value="1"/>
</dbReference>
<feature type="transmembrane region" description="Helical" evidence="6">
    <location>
        <begin position="41"/>
        <end position="60"/>
    </location>
</feature>
<dbReference type="OrthoDB" id="5784at2759"/>
<gene>
    <name evidence="8" type="ORF">PLEOSDRAFT_1095079</name>
</gene>
<dbReference type="InterPro" id="IPR000326">
    <property type="entry name" value="PAP2/HPO"/>
</dbReference>
<reference evidence="9" key="1">
    <citation type="journal article" date="2014" name="Proc. Natl. Acad. Sci. U.S.A.">
        <title>Extensive sampling of basidiomycete genomes demonstrates inadequacy of the white-rot/brown-rot paradigm for wood decay fungi.</title>
        <authorList>
            <person name="Riley R."/>
            <person name="Salamov A.A."/>
            <person name="Brown D.W."/>
            <person name="Nagy L.G."/>
            <person name="Floudas D."/>
            <person name="Held B.W."/>
            <person name="Levasseur A."/>
            <person name="Lombard V."/>
            <person name="Morin E."/>
            <person name="Otillar R."/>
            <person name="Lindquist E.A."/>
            <person name="Sun H."/>
            <person name="LaButti K.M."/>
            <person name="Schmutz J."/>
            <person name="Jabbour D."/>
            <person name="Luo H."/>
            <person name="Baker S.E."/>
            <person name="Pisabarro A.G."/>
            <person name="Walton J.D."/>
            <person name="Blanchette R.A."/>
            <person name="Henrissat B."/>
            <person name="Martin F."/>
            <person name="Cullen D."/>
            <person name="Hibbett D.S."/>
            <person name="Grigoriev I.V."/>
        </authorList>
    </citation>
    <scope>NUCLEOTIDE SEQUENCE [LARGE SCALE GENOMIC DNA]</scope>
    <source>
        <strain evidence="9">PC15</strain>
    </source>
</reference>
<dbReference type="FunCoup" id="A0A067NFC6">
    <property type="interactions" value="76"/>
</dbReference>
<evidence type="ECO:0000313" key="9">
    <source>
        <dbReference type="Proteomes" id="UP000027073"/>
    </source>
</evidence>
<feature type="transmembrane region" description="Helical" evidence="6">
    <location>
        <begin position="152"/>
        <end position="173"/>
    </location>
</feature>
<evidence type="ECO:0000256" key="4">
    <source>
        <dbReference type="ARBA" id="ARBA00023136"/>
    </source>
</evidence>
<dbReference type="SMART" id="SM00014">
    <property type="entry name" value="acidPPc"/>
    <property type="match status" value="1"/>
</dbReference>
<dbReference type="PANTHER" id="PTHR31310">
    <property type="match status" value="1"/>
</dbReference>
<dbReference type="CDD" id="cd03386">
    <property type="entry name" value="PAP2_Aur1_like"/>
    <property type="match status" value="1"/>
</dbReference>
<dbReference type="Proteomes" id="UP000027073">
    <property type="component" value="Unassembled WGS sequence"/>
</dbReference>
<dbReference type="InterPro" id="IPR052185">
    <property type="entry name" value="IPC_Synthase-Related"/>
</dbReference>
<organism evidence="8 9">
    <name type="scientific">Pleurotus ostreatus (strain PC15)</name>
    <name type="common">Oyster mushroom</name>
    <dbReference type="NCBI Taxonomy" id="1137138"/>
    <lineage>
        <taxon>Eukaryota</taxon>
        <taxon>Fungi</taxon>
        <taxon>Dikarya</taxon>
        <taxon>Basidiomycota</taxon>
        <taxon>Agaricomycotina</taxon>
        <taxon>Agaricomycetes</taxon>
        <taxon>Agaricomycetidae</taxon>
        <taxon>Agaricales</taxon>
        <taxon>Pleurotineae</taxon>
        <taxon>Pleurotaceae</taxon>
        <taxon>Pleurotus</taxon>
    </lineage>
</organism>
<dbReference type="GO" id="GO:0006676">
    <property type="term" value="P:mannosyl diphosphorylinositol ceramide metabolic process"/>
    <property type="evidence" value="ECO:0007669"/>
    <property type="project" value="TreeGrafter"/>
</dbReference>
<name>A0A067NFC6_PLEO1</name>
<feature type="transmembrane region" description="Helical" evidence="6">
    <location>
        <begin position="185"/>
        <end position="207"/>
    </location>
</feature>
<dbReference type="InParanoid" id="A0A067NFC6"/>
<feature type="transmembrane region" description="Helical" evidence="6">
    <location>
        <begin position="72"/>
        <end position="92"/>
    </location>
</feature>